<keyword evidence="1" id="KW-0732">Signal</keyword>
<gene>
    <name evidence="2" type="ORF">LS72_007740</name>
</gene>
<proteinExistence type="predicted"/>
<evidence type="ECO:0000313" key="2">
    <source>
        <dbReference type="EMBL" id="TLE14915.1"/>
    </source>
</evidence>
<organism evidence="2 3">
    <name type="scientific">Helicobacter apodemus</name>
    <dbReference type="NCBI Taxonomy" id="135569"/>
    <lineage>
        <taxon>Bacteria</taxon>
        <taxon>Pseudomonadati</taxon>
        <taxon>Campylobacterota</taxon>
        <taxon>Epsilonproteobacteria</taxon>
        <taxon>Campylobacterales</taxon>
        <taxon>Helicobacteraceae</taxon>
        <taxon>Helicobacter</taxon>
    </lineage>
</organism>
<feature type="signal peptide" evidence="1">
    <location>
        <begin position="1"/>
        <end position="20"/>
    </location>
</feature>
<protein>
    <submittedName>
        <fullName evidence="2">Uncharacterized protein</fullName>
    </submittedName>
</protein>
<dbReference type="EMBL" id="JRPC02000020">
    <property type="protein sequence ID" value="TLE14915.1"/>
    <property type="molecule type" value="Genomic_DNA"/>
</dbReference>
<dbReference type="AlphaFoldDB" id="A0A4U8UCP1"/>
<accession>A0A4U8UCP1</accession>
<dbReference type="RefSeq" id="WP_034552115.1">
    <property type="nucleotide sequence ID" value="NZ_JRPC02000020.1"/>
</dbReference>
<evidence type="ECO:0000256" key="1">
    <source>
        <dbReference type="SAM" id="SignalP"/>
    </source>
</evidence>
<name>A0A4U8UCP1_9HELI</name>
<dbReference type="Proteomes" id="UP000029920">
    <property type="component" value="Unassembled WGS sequence"/>
</dbReference>
<comment type="caution">
    <text evidence="2">The sequence shown here is derived from an EMBL/GenBank/DDBJ whole genome shotgun (WGS) entry which is preliminary data.</text>
</comment>
<feature type="chain" id="PRO_5021021175" evidence="1">
    <location>
        <begin position="21"/>
        <end position="179"/>
    </location>
</feature>
<sequence length="179" mass="20983">MRLIKILLCLLLVGGGLLEARCNDNEWNHIDTFYSRKTSLATLSDFIGESNIRLKFANKLNGLMYEISFGFFHLNAQNTYIKTKEHIVEWVLANYEIESSISGESNKRQREILTDIYSEIVKESLWDIECLKEKGFPSKQIQTMQQHIEPFVEASIYLQETKKGIKTFDYDEWAKKFLR</sequence>
<reference evidence="2 3" key="1">
    <citation type="journal article" date="2014" name="Genome Announc.">
        <title>Draft genome sequences of eight enterohepatic helicobacter species isolated from both laboratory and wild rodents.</title>
        <authorList>
            <person name="Sheh A."/>
            <person name="Shen Z."/>
            <person name="Fox J.G."/>
        </authorList>
    </citation>
    <scope>NUCLEOTIDE SEQUENCE [LARGE SCALE GENOMIC DNA]</scope>
    <source>
        <strain evidence="2 3">MIT-03-7007</strain>
    </source>
</reference>
<keyword evidence="3" id="KW-1185">Reference proteome</keyword>
<evidence type="ECO:0000313" key="3">
    <source>
        <dbReference type="Proteomes" id="UP000029920"/>
    </source>
</evidence>